<evidence type="ECO:0000313" key="2">
    <source>
        <dbReference type="Proteomes" id="UP001652740"/>
    </source>
</evidence>
<protein>
    <submittedName>
        <fullName evidence="3">PiggyBac transposable element-derived protein 4-like</fullName>
    </submittedName>
</protein>
<dbReference type="PANTHER" id="PTHR46599">
    <property type="entry name" value="PIGGYBAC TRANSPOSABLE ELEMENT-DERIVED PROTEIN 4"/>
    <property type="match status" value="1"/>
</dbReference>
<name>A0ABM3MJR8_GALME</name>
<sequence length="398" mass="45906">MSKERFAFLFRCLRFDDKTFRLQRQKDDPFTPIREIWEMLITKCRDNYEAGSNVTIDEQLLAFRGRCKFRMYIPNKPAKYGLKLEMLCDSGTKYMIDCAPYLGKGTDTGGLPLGEYFVKELTRSIHGTNRNVTMDNWFTSIPLAKQLLLEPYRLTIVGTLRSNKREIPEEIKNSRSRNVNTSMFCYNGPLTLLSYKPKPSKMVYVLSSCDEEGTVNPETHKPNLIEFYNSTKGGVDTFDQMCSVMTCNRKTNRWPMCIFYDMLNIACINSYIIYCHNVSTLVQKIMSRCNYMKELHSQLVKPWLETRLQMPTMPTHTKTKIQNVLGIGTDVEGGDRDKVQSTSRNESVSTGHNIRKRKICGICSYKKRRMTKSICSQCSIAICGEHKIDFCTSCADKK</sequence>
<reference evidence="3" key="1">
    <citation type="submission" date="2025-08" db="UniProtKB">
        <authorList>
            <consortium name="RefSeq"/>
        </authorList>
    </citation>
    <scope>IDENTIFICATION</scope>
    <source>
        <tissue evidence="3">Whole larvae</tissue>
    </source>
</reference>
<keyword evidence="2" id="KW-1185">Reference proteome</keyword>
<dbReference type="Pfam" id="PF13843">
    <property type="entry name" value="DDE_Tnp_1_7"/>
    <property type="match status" value="1"/>
</dbReference>
<evidence type="ECO:0000259" key="1">
    <source>
        <dbReference type="Pfam" id="PF13843"/>
    </source>
</evidence>
<accession>A0ABM3MJR8</accession>
<proteinExistence type="predicted"/>
<gene>
    <name evidence="3" type="primary">LOC113513878</name>
</gene>
<dbReference type="PANTHER" id="PTHR46599:SF6">
    <property type="entry name" value="DUAL SPECIFICITY PHOSPHATASE 26"/>
    <property type="match status" value="1"/>
</dbReference>
<feature type="domain" description="PiggyBac transposable element-derived protein" evidence="1">
    <location>
        <begin position="1"/>
        <end position="271"/>
    </location>
</feature>
<dbReference type="RefSeq" id="XP_052751621.1">
    <property type="nucleotide sequence ID" value="XM_052895661.1"/>
</dbReference>
<dbReference type="InterPro" id="IPR029526">
    <property type="entry name" value="PGBD"/>
</dbReference>
<evidence type="ECO:0000313" key="3">
    <source>
        <dbReference type="RefSeq" id="XP_052751621.1"/>
    </source>
</evidence>
<dbReference type="Proteomes" id="UP001652740">
    <property type="component" value="Unplaced"/>
</dbReference>
<dbReference type="GeneID" id="113513878"/>
<organism evidence="2 3">
    <name type="scientific">Galleria mellonella</name>
    <name type="common">Greater wax moth</name>
    <dbReference type="NCBI Taxonomy" id="7137"/>
    <lineage>
        <taxon>Eukaryota</taxon>
        <taxon>Metazoa</taxon>
        <taxon>Ecdysozoa</taxon>
        <taxon>Arthropoda</taxon>
        <taxon>Hexapoda</taxon>
        <taxon>Insecta</taxon>
        <taxon>Pterygota</taxon>
        <taxon>Neoptera</taxon>
        <taxon>Endopterygota</taxon>
        <taxon>Lepidoptera</taxon>
        <taxon>Glossata</taxon>
        <taxon>Ditrysia</taxon>
        <taxon>Pyraloidea</taxon>
        <taxon>Pyralidae</taxon>
        <taxon>Galleriinae</taxon>
        <taxon>Galleria</taxon>
    </lineage>
</organism>